<evidence type="ECO:0000256" key="2">
    <source>
        <dbReference type="ARBA" id="ARBA00022679"/>
    </source>
</evidence>
<dbReference type="InterPro" id="IPR051016">
    <property type="entry name" value="Diverse_Substrate_AcTransf"/>
</dbReference>
<dbReference type="InterPro" id="IPR016181">
    <property type="entry name" value="Acyl_CoA_acyltransferase"/>
</dbReference>
<proteinExistence type="inferred from homology"/>
<dbReference type="EMBL" id="JABSTV010001249">
    <property type="protein sequence ID" value="KAH7961953.1"/>
    <property type="molecule type" value="Genomic_DNA"/>
</dbReference>
<evidence type="ECO:0000256" key="3">
    <source>
        <dbReference type="ARBA" id="ARBA00023315"/>
    </source>
</evidence>
<organism evidence="6 7">
    <name type="scientific">Rhipicephalus sanguineus</name>
    <name type="common">Brown dog tick</name>
    <name type="synonym">Ixodes sanguineus</name>
    <dbReference type="NCBI Taxonomy" id="34632"/>
    <lineage>
        <taxon>Eukaryota</taxon>
        <taxon>Metazoa</taxon>
        <taxon>Ecdysozoa</taxon>
        <taxon>Arthropoda</taxon>
        <taxon>Chelicerata</taxon>
        <taxon>Arachnida</taxon>
        <taxon>Acari</taxon>
        <taxon>Parasitiformes</taxon>
        <taxon>Ixodida</taxon>
        <taxon>Ixodoidea</taxon>
        <taxon>Ixodidae</taxon>
        <taxon>Rhipicephalinae</taxon>
        <taxon>Rhipicephalus</taxon>
        <taxon>Rhipicephalus</taxon>
    </lineage>
</organism>
<dbReference type="SUPFAM" id="SSF53335">
    <property type="entry name" value="S-adenosyl-L-methionine-dependent methyltransferases"/>
    <property type="match status" value="1"/>
</dbReference>
<protein>
    <recommendedName>
        <fullName evidence="5">N-acetyltransferase domain-containing protein</fullName>
    </recommendedName>
</protein>
<dbReference type="Proteomes" id="UP000821837">
    <property type="component" value="Chromosome 3"/>
</dbReference>
<dbReference type="AlphaFoldDB" id="A0A9D4PZY0"/>
<reference evidence="6" key="2">
    <citation type="submission" date="2021-09" db="EMBL/GenBank/DDBJ databases">
        <authorList>
            <person name="Jia N."/>
            <person name="Wang J."/>
            <person name="Shi W."/>
            <person name="Du L."/>
            <person name="Sun Y."/>
            <person name="Zhan W."/>
            <person name="Jiang J."/>
            <person name="Wang Q."/>
            <person name="Zhang B."/>
            <person name="Ji P."/>
            <person name="Sakyi L.B."/>
            <person name="Cui X."/>
            <person name="Yuan T."/>
            <person name="Jiang B."/>
            <person name="Yang W."/>
            <person name="Lam T.T.-Y."/>
            <person name="Chang Q."/>
            <person name="Ding S."/>
            <person name="Wang X."/>
            <person name="Zhu J."/>
            <person name="Ruan X."/>
            <person name="Zhao L."/>
            <person name="Wei J."/>
            <person name="Que T."/>
            <person name="Du C."/>
            <person name="Cheng J."/>
            <person name="Dai P."/>
            <person name="Han X."/>
            <person name="Huang E."/>
            <person name="Gao Y."/>
            <person name="Liu J."/>
            <person name="Shao H."/>
            <person name="Ye R."/>
            <person name="Li L."/>
            <person name="Wei W."/>
            <person name="Wang X."/>
            <person name="Wang C."/>
            <person name="Huo Q."/>
            <person name="Li W."/>
            <person name="Guo W."/>
            <person name="Chen H."/>
            <person name="Chen S."/>
            <person name="Zhou L."/>
            <person name="Zhou L."/>
            <person name="Ni X."/>
            <person name="Tian J."/>
            <person name="Zhou Y."/>
            <person name="Sheng Y."/>
            <person name="Liu T."/>
            <person name="Pan Y."/>
            <person name="Xia L."/>
            <person name="Li J."/>
            <person name="Zhao F."/>
            <person name="Cao W."/>
        </authorList>
    </citation>
    <scope>NUCLEOTIDE SEQUENCE</scope>
    <source>
        <strain evidence="6">Rsan-2018</strain>
        <tissue evidence="6">Larvae</tissue>
    </source>
</reference>
<feature type="compositionally biased region" description="Polar residues" evidence="4">
    <location>
        <begin position="212"/>
        <end position="222"/>
    </location>
</feature>
<feature type="region of interest" description="Disordered" evidence="4">
    <location>
        <begin position="189"/>
        <end position="222"/>
    </location>
</feature>
<dbReference type="VEuPathDB" id="VectorBase:RSAN_049617"/>
<dbReference type="Pfam" id="PF00583">
    <property type="entry name" value="Acetyltransf_1"/>
    <property type="match status" value="1"/>
</dbReference>
<dbReference type="PANTHER" id="PTHR10545">
    <property type="entry name" value="DIAMINE N-ACETYLTRANSFERASE"/>
    <property type="match status" value="1"/>
</dbReference>
<dbReference type="CDD" id="cd04301">
    <property type="entry name" value="NAT_SF"/>
    <property type="match status" value="1"/>
</dbReference>
<comment type="similarity">
    <text evidence="1">Belongs to the acetyltransferase family.</text>
</comment>
<comment type="caution">
    <text evidence="6">The sequence shown here is derived from an EMBL/GenBank/DDBJ whole genome shotgun (WGS) entry which is preliminary data.</text>
</comment>
<keyword evidence="3" id="KW-0012">Acyltransferase</keyword>
<dbReference type="CDD" id="cd02440">
    <property type="entry name" value="AdoMet_MTases"/>
    <property type="match status" value="1"/>
</dbReference>
<reference evidence="6" key="1">
    <citation type="journal article" date="2020" name="Cell">
        <title>Large-Scale Comparative Analyses of Tick Genomes Elucidate Their Genetic Diversity and Vector Capacities.</title>
        <authorList>
            <consortium name="Tick Genome and Microbiome Consortium (TIGMIC)"/>
            <person name="Jia N."/>
            <person name="Wang J."/>
            <person name="Shi W."/>
            <person name="Du L."/>
            <person name="Sun Y."/>
            <person name="Zhan W."/>
            <person name="Jiang J.F."/>
            <person name="Wang Q."/>
            <person name="Zhang B."/>
            <person name="Ji P."/>
            <person name="Bell-Sakyi L."/>
            <person name="Cui X.M."/>
            <person name="Yuan T.T."/>
            <person name="Jiang B.G."/>
            <person name="Yang W.F."/>
            <person name="Lam T.T."/>
            <person name="Chang Q.C."/>
            <person name="Ding S.J."/>
            <person name="Wang X.J."/>
            <person name="Zhu J.G."/>
            <person name="Ruan X.D."/>
            <person name="Zhao L."/>
            <person name="Wei J.T."/>
            <person name="Ye R.Z."/>
            <person name="Que T.C."/>
            <person name="Du C.H."/>
            <person name="Zhou Y.H."/>
            <person name="Cheng J.X."/>
            <person name="Dai P.F."/>
            <person name="Guo W.B."/>
            <person name="Han X.H."/>
            <person name="Huang E.J."/>
            <person name="Li L.F."/>
            <person name="Wei W."/>
            <person name="Gao Y.C."/>
            <person name="Liu J.Z."/>
            <person name="Shao H.Z."/>
            <person name="Wang X."/>
            <person name="Wang C.C."/>
            <person name="Yang T.C."/>
            <person name="Huo Q.B."/>
            <person name="Li W."/>
            <person name="Chen H.Y."/>
            <person name="Chen S.E."/>
            <person name="Zhou L.G."/>
            <person name="Ni X.B."/>
            <person name="Tian J.H."/>
            <person name="Sheng Y."/>
            <person name="Liu T."/>
            <person name="Pan Y.S."/>
            <person name="Xia L.Y."/>
            <person name="Li J."/>
            <person name="Zhao F."/>
            <person name="Cao W.C."/>
        </authorList>
    </citation>
    <scope>NUCLEOTIDE SEQUENCE</scope>
    <source>
        <strain evidence="6">Rsan-2018</strain>
    </source>
</reference>
<name>A0A9D4PZY0_RHISA</name>
<dbReference type="PANTHER" id="PTHR10545:SF29">
    <property type="entry name" value="GH14572P-RELATED"/>
    <property type="match status" value="1"/>
</dbReference>
<evidence type="ECO:0000259" key="5">
    <source>
        <dbReference type="PROSITE" id="PS51186"/>
    </source>
</evidence>
<dbReference type="Pfam" id="PF08242">
    <property type="entry name" value="Methyltransf_12"/>
    <property type="match status" value="1"/>
</dbReference>
<dbReference type="GO" id="GO:0008080">
    <property type="term" value="F:N-acetyltransferase activity"/>
    <property type="evidence" value="ECO:0007669"/>
    <property type="project" value="UniProtKB-ARBA"/>
</dbReference>
<evidence type="ECO:0000313" key="7">
    <source>
        <dbReference type="Proteomes" id="UP000821837"/>
    </source>
</evidence>
<feature type="domain" description="N-acetyltransferase" evidence="5">
    <location>
        <begin position="8"/>
        <end position="176"/>
    </location>
</feature>
<sequence>MSSSTIGVHIRKAQPADCEALKKLMKGAQEFDFRDDATAMADLKENAFGDWPLVNILVADDSGGGIGVPCPPLCGSLMPSPALIGCALYSFVFSTWGGKSMVLDGVHVAPAYQGKGVGSALLRAVFKEAAHNKCNELTCHVLAKNEAFINLMRRHGGMDQEREKGWHLFSMDNRAITMLTQEQPWTACPRRLTDSTGLPHETTPAVTGPMSGKSTRSGSSAPTLEPHLYVSANTFQKRDNLLVLDLLNTAFRRAPSEDQQFLDVGCAVGDFTRDVLLPRSSPCRRFVATDVSSSMIAFAQRFFAHPRITYDVLDLSLDVSPFVERYGRFDRVYSFFCLHWIRDQVGALSNIRNLMAPEGECLLHFCARTPVYTLWRDFARMDRWKSLISVSEFAVPNILQMTFCLNRPTARS</sequence>
<keyword evidence="7" id="KW-1185">Reference proteome</keyword>
<dbReference type="PROSITE" id="PS51186">
    <property type="entry name" value="GNAT"/>
    <property type="match status" value="1"/>
</dbReference>
<dbReference type="Gene3D" id="3.40.630.30">
    <property type="match status" value="1"/>
</dbReference>
<evidence type="ECO:0000313" key="6">
    <source>
        <dbReference type="EMBL" id="KAH7961953.1"/>
    </source>
</evidence>
<dbReference type="InterPro" id="IPR000182">
    <property type="entry name" value="GNAT_dom"/>
</dbReference>
<dbReference type="Gene3D" id="3.40.50.150">
    <property type="entry name" value="Vaccinia Virus protein VP39"/>
    <property type="match status" value="1"/>
</dbReference>
<gene>
    <name evidence="6" type="ORF">HPB52_013736</name>
</gene>
<dbReference type="InterPro" id="IPR029063">
    <property type="entry name" value="SAM-dependent_MTases_sf"/>
</dbReference>
<accession>A0A9D4PZY0</accession>
<dbReference type="SUPFAM" id="SSF55729">
    <property type="entry name" value="Acyl-CoA N-acyltransferases (Nat)"/>
    <property type="match status" value="1"/>
</dbReference>
<evidence type="ECO:0000256" key="4">
    <source>
        <dbReference type="SAM" id="MobiDB-lite"/>
    </source>
</evidence>
<dbReference type="VEuPathDB" id="VectorBase:RSAN_047656"/>
<dbReference type="InterPro" id="IPR013217">
    <property type="entry name" value="Methyltransf_12"/>
</dbReference>
<evidence type="ECO:0000256" key="1">
    <source>
        <dbReference type="ARBA" id="ARBA00008694"/>
    </source>
</evidence>
<keyword evidence="2" id="KW-0808">Transferase</keyword>
<dbReference type="FunFam" id="3.40.630.30:FF:000064">
    <property type="entry name" value="GNAT family acetyltransferase"/>
    <property type="match status" value="1"/>
</dbReference>